<accession>A0A814LFF9</accession>
<evidence type="ECO:0000259" key="2">
    <source>
        <dbReference type="Pfam" id="PF13472"/>
    </source>
</evidence>
<evidence type="ECO:0000313" key="4">
    <source>
        <dbReference type="EMBL" id="CAF4249839.1"/>
    </source>
</evidence>
<dbReference type="InterPro" id="IPR013830">
    <property type="entry name" value="SGNH_hydro"/>
</dbReference>
<dbReference type="OrthoDB" id="9996374at2759"/>
<dbReference type="AlphaFoldDB" id="A0A814LFF9"/>
<dbReference type="SUPFAM" id="SSF52266">
    <property type="entry name" value="SGNH hydrolase"/>
    <property type="match status" value="1"/>
</dbReference>
<keyword evidence="1" id="KW-0732">Signal</keyword>
<dbReference type="Proteomes" id="UP000663881">
    <property type="component" value="Unassembled WGS sequence"/>
</dbReference>
<evidence type="ECO:0000313" key="3">
    <source>
        <dbReference type="EMBL" id="CAF1065439.1"/>
    </source>
</evidence>
<dbReference type="Proteomes" id="UP000663891">
    <property type="component" value="Unassembled WGS sequence"/>
</dbReference>
<dbReference type="EMBL" id="CAJOAY010012318">
    <property type="protein sequence ID" value="CAF4249839.1"/>
    <property type="molecule type" value="Genomic_DNA"/>
</dbReference>
<dbReference type="Pfam" id="PF13472">
    <property type="entry name" value="Lipase_GDSL_2"/>
    <property type="match status" value="1"/>
</dbReference>
<proteinExistence type="predicted"/>
<sequence>MKTTADSMILLLLLTWESEGVDHGLAAALLSHIRAGVLFINSNEDNSGQGLLALGDSFTSGGGLQSYPHVAANLLNWQVGNFAVGGSKTTDIWLQLLRANSVLHMATHVVLTIGGNDLEGLQSLAGIAQLNMTLFEERCANFKPKLVSTYKQIKSSLRADAKFYALPYVDFVSVGNKIPYEAESHRVMQTMNNLVRNAAIEANVNYVDTIVSAFLGHEMYSTDSYIDDFSHPTNPLHPNLKGYAKIGEVLAAYLLAN</sequence>
<feature type="signal peptide" evidence="1">
    <location>
        <begin position="1"/>
        <end position="20"/>
    </location>
</feature>
<dbReference type="EMBL" id="CAJNON010000172">
    <property type="protein sequence ID" value="CAF1065439.1"/>
    <property type="molecule type" value="Genomic_DNA"/>
</dbReference>
<feature type="chain" id="PRO_5035685439" description="SGNH hydrolase-type esterase domain-containing protein" evidence="1">
    <location>
        <begin position="21"/>
        <end position="257"/>
    </location>
</feature>
<comment type="caution">
    <text evidence="3">The sequence shown here is derived from an EMBL/GenBank/DDBJ whole genome shotgun (WGS) entry which is preliminary data.</text>
</comment>
<evidence type="ECO:0000256" key="1">
    <source>
        <dbReference type="SAM" id="SignalP"/>
    </source>
</evidence>
<feature type="domain" description="SGNH hydrolase-type esterase" evidence="2">
    <location>
        <begin position="53"/>
        <end position="244"/>
    </location>
</feature>
<organism evidence="3 5">
    <name type="scientific">Adineta steineri</name>
    <dbReference type="NCBI Taxonomy" id="433720"/>
    <lineage>
        <taxon>Eukaryota</taxon>
        <taxon>Metazoa</taxon>
        <taxon>Spiralia</taxon>
        <taxon>Gnathifera</taxon>
        <taxon>Rotifera</taxon>
        <taxon>Eurotatoria</taxon>
        <taxon>Bdelloidea</taxon>
        <taxon>Adinetida</taxon>
        <taxon>Adinetidae</taxon>
        <taxon>Adineta</taxon>
    </lineage>
</organism>
<name>A0A814LFF9_9BILA</name>
<evidence type="ECO:0000313" key="5">
    <source>
        <dbReference type="Proteomes" id="UP000663891"/>
    </source>
</evidence>
<dbReference type="InterPro" id="IPR036514">
    <property type="entry name" value="SGNH_hydro_sf"/>
</dbReference>
<protein>
    <recommendedName>
        <fullName evidence="2">SGNH hydrolase-type esterase domain-containing protein</fullName>
    </recommendedName>
</protein>
<gene>
    <name evidence="4" type="ORF">OKA104_LOCUS43541</name>
    <name evidence="3" type="ORF">VCS650_LOCUS18182</name>
</gene>
<dbReference type="Gene3D" id="3.40.50.1110">
    <property type="entry name" value="SGNH hydrolase"/>
    <property type="match status" value="1"/>
</dbReference>
<reference evidence="3" key="1">
    <citation type="submission" date="2021-02" db="EMBL/GenBank/DDBJ databases">
        <authorList>
            <person name="Nowell W R."/>
        </authorList>
    </citation>
    <scope>NUCLEOTIDE SEQUENCE</scope>
</reference>